<dbReference type="InterPro" id="IPR045170">
    <property type="entry name" value="MTOX"/>
</dbReference>
<dbReference type="Proteomes" id="UP000251002">
    <property type="component" value="Unassembled WGS sequence"/>
</dbReference>
<dbReference type="PANTHER" id="PTHR10961">
    <property type="entry name" value="PEROXISOMAL SARCOSINE OXIDASE"/>
    <property type="match status" value="1"/>
</dbReference>
<evidence type="ECO:0000256" key="2">
    <source>
        <dbReference type="ARBA" id="ARBA00022630"/>
    </source>
</evidence>
<evidence type="ECO:0000313" key="7">
    <source>
        <dbReference type="Proteomes" id="UP000251002"/>
    </source>
</evidence>
<keyword evidence="7" id="KW-1185">Reference proteome</keyword>
<accession>A0A365L7W7</accession>
<evidence type="ECO:0000256" key="3">
    <source>
        <dbReference type="ARBA" id="ARBA00022827"/>
    </source>
</evidence>
<gene>
    <name evidence="6" type="ORF">DP120_04355</name>
</gene>
<name>A0A365L7W7_9BACL</name>
<dbReference type="SUPFAM" id="SSF54373">
    <property type="entry name" value="FAD-linked reductases, C-terminal domain"/>
    <property type="match status" value="1"/>
</dbReference>
<dbReference type="PANTHER" id="PTHR10961:SF7">
    <property type="entry name" value="FAD DEPENDENT OXIDOREDUCTASE DOMAIN-CONTAINING PROTEIN"/>
    <property type="match status" value="1"/>
</dbReference>
<dbReference type="InterPro" id="IPR006076">
    <property type="entry name" value="FAD-dep_OxRdtase"/>
</dbReference>
<reference evidence="6 7" key="1">
    <citation type="submission" date="2018-06" db="EMBL/GenBank/DDBJ databases">
        <title>The draft genome sequences of strains SCU63 and S1.</title>
        <authorList>
            <person name="Gan L."/>
        </authorList>
    </citation>
    <scope>NUCLEOTIDE SEQUENCE [LARGE SCALE GENOMIC DNA]</scope>
    <source>
        <strain evidence="6 7">SCU63</strain>
    </source>
</reference>
<comment type="caution">
    <text evidence="6">The sequence shown here is derived from an EMBL/GenBank/DDBJ whole genome shotgun (WGS) entry which is preliminary data.</text>
</comment>
<dbReference type="AlphaFoldDB" id="A0A365L7W7"/>
<dbReference type="Gene3D" id="3.50.50.60">
    <property type="entry name" value="FAD/NAD(P)-binding domain"/>
    <property type="match status" value="1"/>
</dbReference>
<evidence type="ECO:0000313" key="6">
    <source>
        <dbReference type="EMBL" id="RAZ81512.1"/>
    </source>
</evidence>
<dbReference type="SUPFAM" id="SSF51905">
    <property type="entry name" value="FAD/NAD(P)-binding domain"/>
    <property type="match status" value="1"/>
</dbReference>
<keyword evidence="2" id="KW-0285">Flavoprotein</keyword>
<comment type="cofactor">
    <cofactor evidence="1">
        <name>FAD</name>
        <dbReference type="ChEBI" id="CHEBI:57692"/>
    </cofactor>
</comment>
<proteinExistence type="predicted"/>
<keyword evidence="3" id="KW-0274">FAD</keyword>
<organism evidence="6 7">
    <name type="scientific">Planococcus halotolerans</name>
    <dbReference type="NCBI Taxonomy" id="2233542"/>
    <lineage>
        <taxon>Bacteria</taxon>
        <taxon>Bacillati</taxon>
        <taxon>Bacillota</taxon>
        <taxon>Bacilli</taxon>
        <taxon>Bacillales</taxon>
        <taxon>Caryophanaceae</taxon>
        <taxon>Planococcus</taxon>
    </lineage>
</organism>
<dbReference type="GO" id="GO:0005829">
    <property type="term" value="C:cytosol"/>
    <property type="evidence" value="ECO:0007669"/>
    <property type="project" value="TreeGrafter"/>
</dbReference>
<dbReference type="Gene3D" id="3.30.9.10">
    <property type="entry name" value="D-Amino Acid Oxidase, subunit A, domain 2"/>
    <property type="match status" value="1"/>
</dbReference>
<dbReference type="GO" id="GO:0050660">
    <property type="term" value="F:flavin adenine dinucleotide binding"/>
    <property type="evidence" value="ECO:0007669"/>
    <property type="project" value="InterPro"/>
</dbReference>
<keyword evidence="4" id="KW-0560">Oxidoreductase</keyword>
<sequence length="381" mass="42176">MTKDIVYDVAIIGAGTMGMAAGAFLAQQDAKTLLIDAFDPPHIKGSHHGDTRLIRHAYGEGHQYVTLVKRAQQLWEELEKQTGYKIFEKTGILGFGPGDSTFLAETMVSAKKYDLPLEILNSAEIKERWPGFSVPDDFIGCFESQSGIIYSENAIRAYKETAIKNGATLVTNTAVQHIDANDEYGVKIITEHTAFYAKKVIVTAGAWAAKLLPDLDLPIQPTRKTVGWFESPAELYNAAHFPSFYVEDHGKKYYGFPDLNGDGLKIGRSDGGHAIDPNMQTQNFGHYETDEGELRTALETYMPHANGKLNQGKTCLYTISSDNNFIIDFHPDNNRVIFACGFSGHGFKFGSVMGEVLSQMAVAGQSQYDISIFSLERFRTK</sequence>
<dbReference type="InterPro" id="IPR036188">
    <property type="entry name" value="FAD/NAD-bd_sf"/>
</dbReference>
<dbReference type="Pfam" id="PF01266">
    <property type="entry name" value="DAO"/>
    <property type="match status" value="1"/>
</dbReference>
<dbReference type="NCBIfam" id="NF008425">
    <property type="entry name" value="PRK11259.1"/>
    <property type="match status" value="1"/>
</dbReference>
<evidence type="ECO:0000259" key="5">
    <source>
        <dbReference type="Pfam" id="PF01266"/>
    </source>
</evidence>
<dbReference type="EMBL" id="QLZR01000001">
    <property type="protein sequence ID" value="RAZ81512.1"/>
    <property type="molecule type" value="Genomic_DNA"/>
</dbReference>
<evidence type="ECO:0000256" key="4">
    <source>
        <dbReference type="ARBA" id="ARBA00023002"/>
    </source>
</evidence>
<feature type="domain" description="FAD dependent oxidoreductase" evidence="5">
    <location>
        <begin position="8"/>
        <end position="360"/>
    </location>
</feature>
<dbReference type="RefSeq" id="WP_112222146.1">
    <property type="nucleotide sequence ID" value="NZ_CP196859.1"/>
</dbReference>
<evidence type="ECO:0000256" key="1">
    <source>
        <dbReference type="ARBA" id="ARBA00001974"/>
    </source>
</evidence>
<protein>
    <submittedName>
        <fullName evidence="6">N-methyl-L-tryptophan oxidase</fullName>
    </submittedName>
</protein>
<dbReference type="GO" id="GO:0008115">
    <property type="term" value="F:sarcosine oxidase activity"/>
    <property type="evidence" value="ECO:0007669"/>
    <property type="project" value="TreeGrafter"/>
</dbReference>